<dbReference type="OrthoDB" id="10388713at2759"/>
<feature type="region of interest" description="Disordered" evidence="1">
    <location>
        <begin position="505"/>
        <end position="576"/>
    </location>
</feature>
<evidence type="ECO:0000313" key="4">
    <source>
        <dbReference type="Proteomes" id="UP000007494"/>
    </source>
</evidence>
<reference evidence="2" key="2">
    <citation type="submission" date="2011-03" db="EMBL/GenBank/DDBJ databases">
        <title>Comparative genomics and transcriptomics of Neospora caninum and Toxoplasma gondii.</title>
        <authorList>
            <person name="Reid A.J."/>
            <person name="Sohal A."/>
            <person name="Harris D."/>
            <person name="Quail M."/>
            <person name="Sanders M."/>
            <person name="Berriman M."/>
            <person name="Wastling J.M."/>
            <person name="Pain A."/>
        </authorList>
    </citation>
    <scope>NUCLEOTIDE SEQUENCE</scope>
    <source>
        <strain evidence="2">Liverpool</strain>
    </source>
</reference>
<feature type="region of interest" description="Disordered" evidence="1">
    <location>
        <begin position="285"/>
        <end position="314"/>
    </location>
</feature>
<accession>F0VIT3</accession>
<dbReference type="EMBL" id="FR823390">
    <property type="protein sequence ID" value="CBZ53644.1"/>
    <property type="molecule type" value="Genomic_DNA"/>
</dbReference>
<dbReference type="GeneID" id="13443055"/>
<keyword evidence="4" id="KW-1185">Reference proteome</keyword>
<feature type="region of interest" description="Disordered" evidence="1">
    <location>
        <begin position="50"/>
        <end position="71"/>
    </location>
</feature>
<dbReference type="VEuPathDB" id="ToxoDB:NCLIV_034300"/>
<gene>
    <name evidence="3" type="ORF">BN1204_034300</name>
    <name evidence="2" type="ORF">NCLIV_034300</name>
</gene>
<feature type="region of interest" description="Disordered" evidence="1">
    <location>
        <begin position="119"/>
        <end position="173"/>
    </location>
</feature>
<evidence type="ECO:0000313" key="2">
    <source>
        <dbReference type="EMBL" id="CBZ53644.1"/>
    </source>
</evidence>
<name>F0VIT3_NEOCL</name>
<dbReference type="AlphaFoldDB" id="F0VIT3"/>
<dbReference type="Proteomes" id="UP000007494">
    <property type="component" value="Chromosome VIII"/>
</dbReference>
<dbReference type="OMA" id="CEFRRKQ"/>
<dbReference type="eggNOG" id="ENOG502QZAA">
    <property type="taxonomic scope" value="Eukaryota"/>
</dbReference>
<reference evidence="4" key="3">
    <citation type="journal article" date="2012" name="PLoS Pathog.">
        <title>Comparative genomics of the apicomplexan parasites Toxoplasma gondii and Neospora caninum: Coccidia differing in host range and transmission strategy.</title>
        <authorList>
            <person name="Reid A.J."/>
            <person name="Vermont S.J."/>
            <person name="Cotton J.A."/>
            <person name="Harris D."/>
            <person name="Hill-Cawthorne G.A."/>
            <person name="Konen-Waisman S."/>
            <person name="Latham S.M."/>
            <person name="Mourier T."/>
            <person name="Norton R."/>
            <person name="Quail M.A."/>
            <person name="Sanders M."/>
            <person name="Shanmugam D."/>
            <person name="Sohal A."/>
            <person name="Wasmuth J.D."/>
            <person name="Brunk B."/>
            <person name="Grigg M.E."/>
            <person name="Howard J.C."/>
            <person name="Parkinson J."/>
            <person name="Roos D.S."/>
            <person name="Trees A.J."/>
            <person name="Berriman M."/>
            <person name="Pain A."/>
            <person name="Wastling J.M."/>
        </authorList>
    </citation>
    <scope>NUCLEOTIDE SEQUENCE [LARGE SCALE GENOMIC DNA]</scope>
    <source>
        <strain evidence="4">Liverpool</strain>
    </source>
</reference>
<sequence length="761" mass="81933">MRRTRARWTRDEVKTREDVIPPQPCPVSEDLRQADVEVLKELRASLTSPYVSPSFPPGVEHSSATSRSSSSLSHSNFRWLTDCQRKAILRASSLRFRIRLLPAGRVALVGGVNGRHSLGTGVSTKSPSDACGEDAEEEGGGKTAKAGRERNTTLAVETAATSGKGPETVLPPARRQRADHEACLFFSEKTENSPQGGNGGRTSSNQVLCLEPLYWRFTPATRRLVVEIALLPHLLVLRLSCGILWGNSLSREDIARASRACVSTSRAVFASPHCEKLSRRQPLQPLRDQGGVRRPPAHFSGAAEDAVNNEGEGSSAERFAASGLDERERVALAAALAGGVRGRGVLSVRSLICDEGREGEAAEEPERTDKVRNADGVSEVFLRSTGTTKGAHGGAAEETSRDSRGWLCVEALRACSPSQRAPPRCLVASVPLGDVHLHLKGPTSGSAIVRSRGRLLPKRGFLHLRTGAERHAFLQEFCLLQHAQKSFLEGCLKTKRPPHVAAVEGATRIPAATGTEPQLDGEGEGEERQNGLGPTVADGILEEDREAGASLPKHERGCEASGGKTGESQGSESCEHGWHGVSDKTCEKGQNQNFKETASGRALCNDADQETGNSLENTVGERELQRIFAERAKSVRSILRSRGKPGRAGRPGPRGCTVPVVGLAINAKVVGWTLPLPSLSFVSSSSCNPAHVTGKRSEKEQVARVEACEPQNAIAAAQLHWRVCRRLSGPEDKVERVVYVPSSRLVNFVVKRGREEKQESS</sequence>
<feature type="compositionally biased region" description="Polar residues" evidence="1">
    <location>
        <begin position="152"/>
        <end position="161"/>
    </location>
</feature>
<evidence type="ECO:0000313" key="3">
    <source>
        <dbReference type="EMBL" id="CEL67635.1"/>
    </source>
</evidence>
<organism evidence="2 4">
    <name type="scientific">Neospora caninum (strain Liverpool)</name>
    <dbReference type="NCBI Taxonomy" id="572307"/>
    <lineage>
        <taxon>Eukaryota</taxon>
        <taxon>Sar</taxon>
        <taxon>Alveolata</taxon>
        <taxon>Apicomplexa</taxon>
        <taxon>Conoidasida</taxon>
        <taxon>Coccidia</taxon>
        <taxon>Eucoccidiorida</taxon>
        <taxon>Eimeriorina</taxon>
        <taxon>Sarcocystidae</taxon>
        <taxon>Neospora</taxon>
    </lineage>
</organism>
<evidence type="ECO:0000256" key="1">
    <source>
        <dbReference type="SAM" id="MobiDB-lite"/>
    </source>
</evidence>
<protein>
    <submittedName>
        <fullName evidence="2">Uncharacterized protein</fullName>
    </submittedName>
</protein>
<dbReference type="InParanoid" id="F0VIT3"/>
<dbReference type="RefSeq" id="XP_003883676.1">
    <property type="nucleotide sequence ID" value="XM_003883627.1"/>
</dbReference>
<proteinExistence type="predicted"/>
<reference evidence="2" key="1">
    <citation type="submission" date="2011-02" db="EMBL/GenBank/DDBJ databases">
        <authorList>
            <person name="Aslett M."/>
        </authorList>
    </citation>
    <scope>NUCLEOTIDE SEQUENCE</scope>
    <source>
        <strain evidence="2">Liverpool</strain>
    </source>
</reference>
<dbReference type="EMBL" id="LN714483">
    <property type="protein sequence ID" value="CEL67635.1"/>
    <property type="molecule type" value="Genomic_DNA"/>
</dbReference>
<feature type="compositionally biased region" description="Low complexity" evidence="1">
    <location>
        <begin position="62"/>
        <end position="71"/>
    </location>
</feature>
<reference evidence="3" key="4">
    <citation type="journal article" date="2015" name="PLoS ONE">
        <title>Comprehensive Evaluation of Toxoplasma gondii VEG and Neospora caninum LIV Genomes with Tachyzoite Stage Transcriptome and Proteome Defines Novel Transcript Features.</title>
        <authorList>
            <person name="Ramaprasad A."/>
            <person name="Mourier T."/>
            <person name="Naeem R."/>
            <person name="Malas T.B."/>
            <person name="Moussa E."/>
            <person name="Panigrahi A."/>
            <person name="Vermont S.J."/>
            <person name="Otto T.D."/>
            <person name="Wastling J."/>
            <person name="Pain A."/>
        </authorList>
    </citation>
    <scope>NUCLEOTIDE SEQUENCE</scope>
    <source>
        <strain evidence="3">Liverpool</strain>
    </source>
</reference>